<keyword evidence="3" id="KW-1185">Reference proteome</keyword>
<dbReference type="PANTHER" id="PTHR43440:SF1">
    <property type="entry name" value="UREASE"/>
    <property type="match status" value="1"/>
</dbReference>
<comment type="caution">
    <text evidence="2">The sequence shown here is derived from an EMBL/GenBank/DDBJ whole genome shotgun (WGS) entry which is preliminary data.</text>
</comment>
<organism evidence="2 3">
    <name type="scientific">Nonomuraea mangrovi</name>
    <dbReference type="NCBI Taxonomy" id="2316207"/>
    <lineage>
        <taxon>Bacteria</taxon>
        <taxon>Bacillati</taxon>
        <taxon>Actinomycetota</taxon>
        <taxon>Actinomycetes</taxon>
        <taxon>Streptosporangiales</taxon>
        <taxon>Streptosporangiaceae</taxon>
        <taxon>Nonomuraea</taxon>
    </lineage>
</organism>
<dbReference type="RefSeq" id="WP_379575554.1">
    <property type="nucleotide sequence ID" value="NZ_JBHUFV010000043.1"/>
</dbReference>
<dbReference type="EMBL" id="JBHUFV010000043">
    <property type="protein sequence ID" value="MFD1935436.1"/>
    <property type="molecule type" value="Genomic_DNA"/>
</dbReference>
<dbReference type="SUPFAM" id="SSF51556">
    <property type="entry name" value="Metallo-dependent hydrolases"/>
    <property type="match status" value="1"/>
</dbReference>
<dbReference type="Proteomes" id="UP001597368">
    <property type="component" value="Unassembled WGS sequence"/>
</dbReference>
<gene>
    <name evidence="2" type="ORF">ACFSKW_28565</name>
</gene>
<dbReference type="InterPro" id="IPR050112">
    <property type="entry name" value="Urease_alpha_subunit"/>
</dbReference>
<accession>A0ABW4T1C1</accession>
<evidence type="ECO:0000313" key="3">
    <source>
        <dbReference type="Proteomes" id="UP001597368"/>
    </source>
</evidence>
<proteinExistence type="predicted"/>
<reference evidence="3" key="1">
    <citation type="journal article" date="2019" name="Int. J. Syst. Evol. Microbiol.">
        <title>The Global Catalogue of Microorganisms (GCM) 10K type strain sequencing project: providing services to taxonomists for standard genome sequencing and annotation.</title>
        <authorList>
            <consortium name="The Broad Institute Genomics Platform"/>
            <consortium name="The Broad Institute Genome Sequencing Center for Infectious Disease"/>
            <person name="Wu L."/>
            <person name="Ma J."/>
        </authorList>
    </citation>
    <scope>NUCLEOTIDE SEQUENCE [LARGE SCALE GENOMIC DNA]</scope>
    <source>
        <strain evidence="3">ICMP 6774ER</strain>
    </source>
</reference>
<feature type="compositionally biased region" description="Basic residues" evidence="1">
    <location>
        <begin position="79"/>
        <end position="90"/>
    </location>
</feature>
<dbReference type="PANTHER" id="PTHR43440">
    <property type="entry name" value="UREASE"/>
    <property type="match status" value="1"/>
</dbReference>
<name>A0ABW4T1C1_9ACTN</name>
<evidence type="ECO:0000313" key="2">
    <source>
        <dbReference type="EMBL" id="MFD1935436.1"/>
    </source>
</evidence>
<dbReference type="Gene3D" id="3.20.20.140">
    <property type="entry name" value="Metal-dependent hydrolases"/>
    <property type="match status" value="1"/>
</dbReference>
<protein>
    <submittedName>
        <fullName evidence="2">Uncharacterized protein</fullName>
    </submittedName>
</protein>
<feature type="region of interest" description="Disordered" evidence="1">
    <location>
        <begin position="51"/>
        <end position="90"/>
    </location>
</feature>
<evidence type="ECO:0000256" key="1">
    <source>
        <dbReference type="SAM" id="MobiDB-lite"/>
    </source>
</evidence>
<sequence length="90" mass="9538">MAGLPNVIGSSTNPTLPFGRDALGEHFGMNVSAHGLKSDLSGDAAMTRDRIRAGTMGERSRRSASTRHGSGSLSAAARGCRRSVSWRRPR</sequence>
<dbReference type="InterPro" id="IPR032466">
    <property type="entry name" value="Metal_Hydrolase"/>
</dbReference>